<evidence type="ECO:0000313" key="3">
    <source>
        <dbReference type="Proteomes" id="UP000324222"/>
    </source>
</evidence>
<accession>A0A5B7GAI4</accession>
<gene>
    <name evidence="2" type="ORF">E2C01_048541</name>
</gene>
<evidence type="ECO:0000313" key="2">
    <source>
        <dbReference type="EMBL" id="MPC54619.1"/>
    </source>
</evidence>
<comment type="caution">
    <text evidence="2">The sequence shown here is derived from an EMBL/GenBank/DDBJ whole genome shotgun (WGS) entry which is preliminary data.</text>
</comment>
<sequence>MTDIHPLLNVRYSIISSSNRLLTRRPFLLPSQGHDHCPPRPNITQDTSRSLWPQPTTDPLRHTMPGSASVPASPETVRLQSNKI</sequence>
<dbReference type="AlphaFoldDB" id="A0A5B7GAI4"/>
<protein>
    <submittedName>
        <fullName evidence="2">Uncharacterized protein</fullName>
    </submittedName>
</protein>
<name>A0A5B7GAI4_PORTR</name>
<organism evidence="2 3">
    <name type="scientific">Portunus trituberculatus</name>
    <name type="common">Swimming crab</name>
    <name type="synonym">Neptunus trituberculatus</name>
    <dbReference type="NCBI Taxonomy" id="210409"/>
    <lineage>
        <taxon>Eukaryota</taxon>
        <taxon>Metazoa</taxon>
        <taxon>Ecdysozoa</taxon>
        <taxon>Arthropoda</taxon>
        <taxon>Crustacea</taxon>
        <taxon>Multicrustacea</taxon>
        <taxon>Malacostraca</taxon>
        <taxon>Eumalacostraca</taxon>
        <taxon>Eucarida</taxon>
        <taxon>Decapoda</taxon>
        <taxon>Pleocyemata</taxon>
        <taxon>Brachyura</taxon>
        <taxon>Eubrachyura</taxon>
        <taxon>Portunoidea</taxon>
        <taxon>Portunidae</taxon>
        <taxon>Portuninae</taxon>
        <taxon>Portunus</taxon>
    </lineage>
</organism>
<evidence type="ECO:0000256" key="1">
    <source>
        <dbReference type="SAM" id="MobiDB-lite"/>
    </source>
</evidence>
<dbReference type="Proteomes" id="UP000324222">
    <property type="component" value="Unassembled WGS sequence"/>
</dbReference>
<proteinExistence type="predicted"/>
<keyword evidence="3" id="KW-1185">Reference proteome</keyword>
<reference evidence="2 3" key="1">
    <citation type="submission" date="2019-05" db="EMBL/GenBank/DDBJ databases">
        <title>Another draft genome of Portunus trituberculatus and its Hox gene families provides insights of decapod evolution.</title>
        <authorList>
            <person name="Jeong J.-H."/>
            <person name="Song I."/>
            <person name="Kim S."/>
            <person name="Choi T."/>
            <person name="Kim D."/>
            <person name="Ryu S."/>
            <person name="Kim W."/>
        </authorList>
    </citation>
    <scope>NUCLEOTIDE SEQUENCE [LARGE SCALE GENOMIC DNA]</scope>
    <source>
        <tissue evidence="2">Muscle</tissue>
    </source>
</reference>
<feature type="compositionally biased region" description="Polar residues" evidence="1">
    <location>
        <begin position="42"/>
        <end position="57"/>
    </location>
</feature>
<feature type="region of interest" description="Disordered" evidence="1">
    <location>
        <begin position="30"/>
        <end position="84"/>
    </location>
</feature>
<dbReference type="EMBL" id="VSRR010012496">
    <property type="protein sequence ID" value="MPC54619.1"/>
    <property type="molecule type" value="Genomic_DNA"/>
</dbReference>